<organism evidence="2 3">
    <name type="scientific">Seminavis robusta</name>
    <dbReference type="NCBI Taxonomy" id="568900"/>
    <lineage>
        <taxon>Eukaryota</taxon>
        <taxon>Sar</taxon>
        <taxon>Stramenopiles</taxon>
        <taxon>Ochrophyta</taxon>
        <taxon>Bacillariophyta</taxon>
        <taxon>Bacillariophyceae</taxon>
        <taxon>Bacillariophycidae</taxon>
        <taxon>Naviculales</taxon>
        <taxon>Naviculaceae</taxon>
        <taxon>Seminavis</taxon>
    </lineage>
</organism>
<dbReference type="CDD" id="cd00170">
    <property type="entry name" value="SEC14"/>
    <property type="match status" value="1"/>
</dbReference>
<dbReference type="Proteomes" id="UP001153069">
    <property type="component" value="Unassembled WGS sequence"/>
</dbReference>
<feature type="domain" description="CRAL-TRIO" evidence="1">
    <location>
        <begin position="102"/>
        <end position="304"/>
    </location>
</feature>
<accession>A0A9N8DEZ8</accession>
<dbReference type="PROSITE" id="PS50191">
    <property type="entry name" value="CRAL_TRIO"/>
    <property type="match status" value="1"/>
</dbReference>
<reference evidence="2" key="1">
    <citation type="submission" date="2020-06" db="EMBL/GenBank/DDBJ databases">
        <authorList>
            <consortium name="Plant Systems Biology data submission"/>
        </authorList>
    </citation>
    <scope>NUCLEOTIDE SEQUENCE</scope>
    <source>
        <strain evidence="2">D6</strain>
    </source>
</reference>
<dbReference type="PANTHER" id="PTHR23324">
    <property type="entry name" value="SEC14 RELATED PROTEIN"/>
    <property type="match status" value="1"/>
</dbReference>
<dbReference type="SMART" id="SM00516">
    <property type="entry name" value="SEC14"/>
    <property type="match status" value="1"/>
</dbReference>
<gene>
    <name evidence="2" type="ORF">SEMRO_109_G054580.1</name>
</gene>
<dbReference type="SUPFAM" id="SSF52087">
    <property type="entry name" value="CRAL/TRIO domain"/>
    <property type="match status" value="1"/>
</dbReference>
<evidence type="ECO:0000259" key="1">
    <source>
        <dbReference type="PROSITE" id="PS50191"/>
    </source>
</evidence>
<proteinExistence type="predicted"/>
<dbReference type="OrthoDB" id="42535at2759"/>
<dbReference type="EMBL" id="CAICTM010000108">
    <property type="protein sequence ID" value="CAB9501459.1"/>
    <property type="molecule type" value="Genomic_DNA"/>
</dbReference>
<comment type="caution">
    <text evidence="2">The sequence shown here is derived from an EMBL/GenBank/DDBJ whole genome shotgun (WGS) entry which is preliminary data.</text>
</comment>
<name>A0A9N8DEZ8_9STRA</name>
<protein>
    <submittedName>
        <fullName evidence="2">SEC14-like protein</fullName>
    </submittedName>
</protein>
<dbReference type="AlphaFoldDB" id="A0A9N8DEZ8"/>
<dbReference type="GO" id="GO:0005737">
    <property type="term" value="C:cytoplasm"/>
    <property type="evidence" value="ECO:0007669"/>
    <property type="project" value="TreeGrafter"/>
</dbReference>
<dbReference type="PANTHER" id="PTHR23324:SF83">
    <property type="entry name" value="SEC14-LIKE PROTEIN 2"/>
    <property type="match status" value="1"/>
</dbReference>
<evidence type="ECO:0000313" key="3">
    <source>
        <dbReference type="Proteomes" id="UP001153069"/>
    </source>
</evidence>
<dbReference type="Pfam" id="PF00650">
    <property type="entry name" value="CRAL_TRIO"/>
    <property type="match status" value="1"/>
</dbReference>
<dbReference type="Gene3D" id="3.40.525.10">
    <property type="entry name" value="CRAL-TRIO lipid binding domain"/>
    <property type="match status" value="1"/>
</dbReference>
<dbReference type="InterPro" id="IPR036865">
    <property type="entry name" value="CRAL-TRIO_dom_sf"/>
</dbReference>
<evidence type="ECO:0000313" key="2">
    <source>
        <dbReference type="EMBL" id="CAB9501459.1"/>
    </source>
</evidence>
<dbReference type="InterPro" id="IPR001251">
    <property type="entry name" value="CRAL-TRIO_dom"/>
</dbReference>
<dbReference type="InterPro" id="IPR051064">
    <property type="entry name" value="SEC14/CRAL-TRIO_domain"/>
</dbReference>
<sequence>MPTAVSTRGSSFGTEETLEERWSVQNLEYVRDLWKLDDEQYRELVAMKTKLADVHHWKNNPYEVIRFVTGPQGFHKAEELFRDMVKWRIENNMETILDTYKPPKALLRYYPSAILKGYDKEGDPIYLERGGAMDGPGLLSRFGRERLLQFVIWGRELSFRGRWIEEYELKQGRPPTRLTIIYDLSGLNSSHLKAGVLPLMNEAMKITQLRYNGIAKRMIVIRAPSIFSLVWGVVKYAFPKAAMKKFVFSGPKNHLEVLDKYVDRDVLPPCIVPGGKGTVAVEMSPYLDGGIIPENITGQEDDDEKELLVDAGYESTASTEVSSDCSDAPLASNHIPLSTTSLKIRCKRITGGWWNGNTPSKSIRVFN</sequence>
<keyword evidence="3" id="KW-1185">Reference proteome</keyword>